<organism evidence="3 4">
    <name type="scientific">Strigamia maritima</name>
    <name type="common">European centipede</name>
    <name type="synonym">Geophilus maritimus</name>
    <dbReference type="NCBI Taxonomy" id="126957"/>
    <lineage>
        <taxon>Eukaryota</taxon>
        <taxon>Metazoa</taxon>
        <taxon>Ecdysozoa</taxon>
        <taxon>Arthropoda</taxon>
        <taxon>Myriapoda</taxon>
        <taxon>Chilopoda</taxon>
        <taxon>Pleurostigmophora</taxon>
        <taxon>Geophilomorpha</taxon>
        <taxon>Linotaeniidae</taxon>
        <taxon>Strigamia</taxon>
    </lineage>
</organism>
<feature type="compositionally biased region" description="Low complexity" evidence="1">
    <location>
        <begin position="202"/>
        <end position="212"/>
    </location>
</feature>
<dbReference type="InterPro" id="IPR057670">
    <property type="entry name" value="SH3_retrovirus"/>
</dbReference>
<feature type="compositionally biased region" description="Polar residues" evidence="1">
    <location>
        <begin position="241"/>
        <end position="251"/>
    </location>
</feature>
<accession>T1J2C8</accession>
<dbReference type="EnsemblMetazoa" id="SMAR007714-RA">
    <property type="protein sequence ID" value="SMAR007714-PA"/>
    <property type="gene ID" value="SMAR007714"/>
</dbReference>
<reference evidence="3" key="2">
    <citation type="submission" date="2015-02" db="UniProtKB">
        <authorList>
            <consortium name="EnsemblMetazoa"/>
        </authorList>
    </citation>
    <scope>IDENTIFICATION</scope>
</reference>
<dbReference type="AlphaFoldDB" id="T1J2C8"/>
<name>T1J2C8_STRMM</name>
<feature type="domain" description="Retroviral polymerase SH3-like" evidence="2">
    <location>
        <begin position="99"/>
        <end position="158"/>
    </location>
</feature>
<protein>
    <recommendedName>
        <fullName evidence="2">Retroviral polymerase SH3-like domain-containing protein</fullName>
    </recommendedName>
</protein>
<proteinExistence type="predicted"/>
<evidence type="ECO:0000313" key="4">
    <source>
        <dbReference type="Proteomes" id="UP000014500"/>
    </source>
</evidence>
<feature type="region of interest" description="Disordered" evidence="1">
    <location>
        <begin position="235"/>
        <end position="256"/>
    </location>
</feature>
<dbReference type="Proteomes" id="UP000014500">
    <property type="component" value="Unassembled WGS sequence"/>
</dbReference>
<feature type="compositionally biased region" description="Basic and acidic residues" evidence="1">
    <location>
        <begin position="171"/>
        <end position="180"/>
    </location>
</feature>
<evidence type="ECO:0000256" key="1">
    <source>
        <dbReference type="SAM" id="MobiDB-lite"/>
    </source>
</evidence>
<evidence type="ECO:0000259" key="2">
    <source>
        <dbReference type="Pfam" id="PF25597"/>
    </source>
</evidence>
<sequence length="321" mass="37464">MKILLKQENVWGLIDDTLKKPDEKDPNTTREIEKYKKINTGNALENIYHHVAQDKKQCIVDCETPKESWDKLKQIYEPSSRARKARMRREFLNLKLERSKCYVHIASEKRGKLEDKAWIGVLVGYGMSTRGYRVWDPVTNQVYETKHVKIDEDSIYKDFIDYPPHKTKELTKFPIRESRVQKRNSQALFKPWPKHKRRQNSSDDSFSASSSSEGGANMTITPTVIPIAVPALGAIPKTPLTGRTTNESDSLSSEEEIQCTPRPRPLTVEDGSSLFRTAQKMKKWEDFHWDQQQMRIISVMLFRIWMNLTRPEVEEYLCDKK</sequence>
<feature type="region of interest" description="Disordered" evidence="1">
    <location>
        <begin position="171"/>
        <end position="217"/>
    </location>
</feature>
<evidence type="ECO:0000313" key="3">
    <source>
        <dbReference type="EnsemblMetazoa" id="SMAR007714-PA"/>
    </source>
</evidence>
<keyword evidence="4" id="KW-1185">Reference proteome</keyword>
<dbReference type="EMBL" id="JH431798">
    <property type="status" value="NOT_ANNOTATED_CDS"/>
    <property type="molecule type" value="Genomic_DNA"/>
</dbReference>
<dbReference type="HOGENOM" id="CLU_866923_0_0_1"/>
<reference evidence="4" key="1">
    <citation type="submission" date="2011-05" db="EMBL/GenBank/DDBJ databases">
        <authorList>
            <person name="Richards S.R."/>
            <person name="Qu J."/>
            <person name="Jiang H."/>
            <person name="Jhangiani S.N."/>
            <person name="Agravi P."/>
            <person name="Goodspeed R."/>
            <person name="Gross S."/>
            <person name="Mandapat C."/>
            <person name="Jackson L."/>
            <person name="Mathew T."/>
            <person name="Pu L."/>
            <person name="Thornton R."/>
            <person name="Saada N."/>
            <person name="Wilczek-Boney K.B."/>
            <person name="Lee S."/>
            <person name="Kovar C."/>
            <person name="Wu Y."/>
            <person name="Scherer S.E."/>
            <person name="Worley K.C."/>
            <person name="Muzny D.M."/>
            <person name="Gibbs R."/>
        </authorList>
    </citation>
    <scope>NUCLEOTIDE SEQUENCE</scope>
    <source>
        <strain evidence="4">Brora</strain>
    </source>
</reference>
<dbReference type="Pfam" id="PF25597">
    <property type="entry name" value="SH3_retrovirus"/>
    <property type="match status" value="1"/>
</dbReference>